<comment type="caution">
    <text evidence="1">The sequence shown here is derived from an EMBL/GenBank/DDBJ whole genome shotgun (WGS) entry which is preliminary data.</text>
</comment>
<dbReference type="EMBL" id="JASHID010000009">
    <property type="protein sequence ID" value="MDI9865495.1"/>
    <property type="molecule type" value="Genomic_DNA"/>
</dbReference>
<dbReference type="Proteomes" id="UP001236569">
    <property type="component" value="Unassembled WGS sequence"/>
</dbReference>
<name>A0ABT6YPP7_9BACT</name>
<accession>A0ABT6YPP7</accession>
<keyword evidence="2" id="KW-1185">Reference proteome</keyword>
<organism evidence="1 2">
    <name type="scientific">Flectobacillus longus</name>
    <dbReference type="NCBI Taxonomy" id="2984207"/>
    <lineage>
        <taxon>Bacteria</taxon>
        <taxon>Pseudomonadati</taxon>
        <taxon>Bacteroidota</taxon>
        <taxon>Cytophagia</taxon>
        <taxon>Cytophagales</taxon>
        <taxon>Flectobacillaceae</taxon>
        <taxon>Flectobacillus</taxon>
    </lineage>
</organism>
<evidence type="ECO:0000313" key="1">
    <source>
        <dbReference type="EMBL" id="MDI9865495.1"/>
    </source>
</evidence>
<proteinExistence type="predicted"/>
<sequence>MQFPLQELSLLSQTEDIRATHTVVDVADGKYYCGLGMSDFGYQILGFGLLAHLLESF</sequence>
<reference evidence="1 2" key="1">
    <citation type="submission" date="2023-05" db="EMBL/GenBank/DDBJ databases">
        <title>Novel species of genus Flectobacillus isolated from stream in China.</title>
        <authorList>
            <person name="Lu H."/>
        </authorList>
    </citation>
    <scope>NUCLEOTIDE SEQUENCE [LARGE SCALE GENOMIC DNA]</scope>
    <source>
        <strain evidence="1 2">DC10W</strain>
    </source>
</reference>
<evidence type="ECO:0000313" key="2">
    <source>
        <dbReference type="Proteomes" id="UP001236569"/>
    </source>
</evidence>
<gene>
    <name evidence="1" type="ORF">QM480_14225</name>
</gene>
<protein>
    <submittedName>
        <fullName evidence="1">Uncharacterized protein</fullName>
    </submittedName>
</protein>
<dbReference type="RefSeq" id="WP_283370472.1">
    <property type="nucleotide sequence ID" value="NZ_JASHID010000009.1"/>
</dbReference>